<evidence type="ECO:0000313" key="2">
    <source>
        <dbReference type="Proteomes" id="UP000317909"/>
    </source>
</evidence>
<sequence>MAVAVKFMAFWNVSQLRTDQLPPLQLTYLFTSMSLFAACSRLAH</sequence>
<proteinExistence type="predicted"/>
<reference evidence="1 2" key="1">
    <citation type="submission" date="2019-02" db="EMBL/GenBank/DDBJ databases">
        <title>Deep-cultivation of Planctomycetes and their phenomic and genomic characterization uncovers novel biology.</title>
        <authorList>
            <person name="Wiegand S."/>
            <person name="Jogler M."/>
            <person name="Boedeker C."/>
            <person name="Pinto D."/>
            <person name="Vollmers J."/>
            <person name="Rivas-Marin E."/>
            <person name="Kohn T."/>
            <person name="Peeters S.H."/>
            <person name="Heuer A."/>
            <person name="Rast P."/>
            <person name="Oberbeckmann S."/>
            <person name="Bunk B."/>
            <person name="Jeske O."/>
            <person name="Meyerdierks A."/>
            <person name="Storesund J.E."/>
            <person name="Kallscheuer N."/>
            <person name="Luecker S."/>
            <person name="Lage O.M."/>
            <person name="Pohl T."/>
            <person name="Merkel B.J."/>
            <person name="Hornburger P."/>
            <person name="Mueller R.-W."/>
            <person name="Bruemmer F."/>
            <person name="Labrenz M."/>
            <person name="Spormann A.M."/>
            <person name="Op den Camp H."/>
            <person name="Overmann J."/>
            <person name="Amann R."/>
            <person name="Jetten M.S.M."/>
            <person name="Mascher T."/>
            <person name="Medema M.H."/>
            <person name="Devos D.P."/>
            <person name="Kaster A.-K."/>
            <person name="Ovreas L."/>
            <person name="Rohde M."/>
            <person name="Galperin M.Y."/>
            <person name="Jogler C."/>
        </authorList>
    </citation>
    <scope>NUCLEOTIDE SEQUENCE [LARGE SCALE GENOMIC DNA]</scope>
    <source>
        <strain evidence="1 2">I41</strain>
    </source>
</reference>
<protein>
    <submittedName>
        <fullName evidence="1">Uncharacterized protein</fullName>
    </submittedName>
</protein>
<accession>A0A517TSD6</accession>
<dbReference type="EMBL" id="CP036339">
    <property type="protein sequence ID" value="QDT71281.1"/>
    <property type="molecule type" value="Genomic_DNA"/>
</dbReference>
<organism evidence="1 2">
    <name type="scientific">Lacipirellula limnantheis</name>
    <dbReference type="NCBI Taxonomy" id="2528024"/>
    <lineage>
        <taxon>Bacteria</taxon>
        <taxon>Pseudomonadati</taxon>
        <taxon>Planctomycetota</taxon>
        <taxon>Planctomycetia</taxon>
        <taxon>Pirellulales</taxon>
        <taxon>Lacipirellulaceae</taxon>
        <taxon>Lacipirellula</taxon>
    </lineage>
</organism>
<dbReference type="KEGG" id="llh:I41_04370"/>
<keyword evidence="2" id="KW-1185">Reference proteome</keyword>
<evidence type="ECO:0000313" key="1">
    <source>
        <dbReference type="EMBL" id="QDT71281.1"/>
    </source>
</evidence>
<gene>
    <name evidence="1" type="ORF">I41_04370</name>
</gene>
<dbReference type="AlphaFoldDB" id="A0A517TSD6"/>
<dbReference type="Proteomes" id="UP000317909">
    <property type="component" value="Chromosome"/>
</dbReference>
<name>A0A517TSD6_9BACT</name>